<dbReference type="OrthoDB" id="1470350at2759"/>
<comment type="caution">
    <text evidence="9">The sequence shown here is derived from an EMBL/GenBank/DDBJ whole genome shotgun (WGS) entry which is preliminary data.</text>
</comment>
<dbReference type="SUPFAM" id="SSF48264">
    <property type="entry name" value="Cytochrome P450"/>
    <property type="match status" value="1"/>
</dbReference>
<dbReference type="PANTHER" id="PTHR24305">
    <property type="entry name" value="CYTOCHROME P450"/>
    <property type="match status" value="1"/>
</dbReference>
<dbReference type="InterPro" id="IPR002403">
    <property type="entry name" value="Cyt_P450_E_grp-IV"/>
</dbReference>
<comment type="similarity">
    <text evidence="2">Belongs to the cytochrome P450 family.</text>
</comment>
<keyword evidence="5 7" id="KW-0408">Iron</keyword>
<evidence type="ECO:0000256" key="3">
    <source>
        <dbReference type="ARBA" id="ARBA00022617"/>
    </source>
</evidence>
<keyword evidence="3 7" id="KW-0349">Heme</keyword>
<evidence type="ECO:0000256" key="7">
    <source>
        <dbReference type="PIRSR" id="PIRSR602403-1"/>
    </source>
</evidence>
<dbReference type="GO" id="GO:0016705">
    <property type="term" value="F:oxidoreductase activity, acting on paired donors, with incorporation or reduction of molecular oxygen"/>
    <property type="evidence" value="ECO:0007669"/>
    <property type="project" value="InterPro"/>
</dbReference>
<keyword evidence="8" id="KW-0472">Membrane</keyword>
<keyword evidence="10" id="KW-1185">Reference proteome</keyword>
<evidence type="ECO:0000256" key="8">
    <source>
        <dbReference type="SAM" id="Phobius"/>
    </source>
</evidence>
<dbReference type="GO" id="GO:0005506">
    <property type="term" value="F:iron ion binding"/>
    <property type="evidence" value="ECO:0007669"/>
    <property type="project" value="InterPro"/>
</dbReference>
<evidence type="ECO:0000256" key="2">
    <source>
        <dbReference type="ARBA" id="ARBA00010617"/>
    </source>
</evidence>
<evidence type="ECO:0000313" key="9">
    <source>
        <dbReference type="EMBL" id="KAF6810541.1"/>
    </source>
</evidence>
<reference evidence="9" key="1">
    <citation type="journal article" date="2020" name="Phytopathology">
        <title>Genome Sequence Resources of Colletotrichum truncatum, C. plurivorum, C. musicola, and C. sojae: Four Species Pathogenic to Soybean (Glycine max).</title>
        <authorList>
            <person name="Rogerio F."/>
            <person name="Boufleur T.R."/>
            <person name="Ciampi-Guillardi M."/>
            <person name="Sukno S.A."/>
            <person name="Thon M.R."/>
            <person name="Massola Junior N.S."/>
            <person name="Baroncelli R."/>
        </authorList>
    </citation>
    <scope>NUCLEOTIDE SEQUENCE</scope>
    <source>
        <strain evidence="9">LFN0074</strain>
    </source>
</reference>
<evidence type="ECO:0000256" key="6">
    <source>
        <dbReference type="ARBA" id="ARBA00023033"/>
    </source>
</evidence>
<accession>A0A8H6MWB2</accession>
<dbReference type="InterPro" id="IPR050121">
    <property type="entry name" value="Cytochrome_P450_monoxygenase"/>
</dbReference>
<evidence type="ECO:0000256" key="4">
    <source>
        <dbReference type="ARBA" id="ARBA00022723"/>
    </source>
</evidence>
<keyword evidence="6 9" id="KW-0503">Monooxygenase</keyword>
<dbReference type="PANTHER" id="PTHR24305:SF232">
    <property type="entry name" value="P450, PUTATIVE (EUROFUNG)-RELATED"/>
    <property type="match status" value="1"/>
</dbReference>
<dbReference type="InterPro" id="IPR036396">
    <property type="entry name" value="Cyt_P450_sf"/>
</dbReference>
<evidence type="ECO:0000313" key="10">
    <source>
        <dbReference type="Proteomes" id="UP000639643"/>
    </source>
</evidence>
<gene>
    <name evidence="9" type="ORF">CMUS01_13441</name>
</gene>
<protein>
    <submittedName>
        <fullName evidence="9">Cytochrome P450 monooxygenase</fullName>
    </submittedName>
</protein>
<keyword evidence="8" id="KW-1133">Transmembrane helix</keyword>
<keyword evidence="8" id="KW-0812">Transmembrane</keyword>
<keyword evidence="6 9" id="KW-0560">Oxidoreductase</keyword>
<sequence>MYAITTTTALAVAAGFLLYLLLVSLTVPRPIPGVPHKRGWRWAPGGHLASLGFYWFFSGESFSWFSRECLDLRSPVAQVFLPSFSWTRPTLILADLAEIEDVAMRRLGQMDRASLIHDLLDFVMPRATFSMATDEKLKAQRRLWSVLLSRGFLREVAAPRFHESISRLIELWRLKSESSGGKPFEATEKLRFTALDAIWGTAMNSNLGMVQREIQKIIPFHHSASQPIFQGAETFLHSVENLLWTLNWTMTSIYPRLSQWLIGHLSFFKNSQRVVDDVLHSQIDNTRADLALARNQGQSGLSEVLKRHANLLSAGQALDNDTDALKDELLQFLVFGHETTSAAVGWALKHLADNQDIQARLRAALRLAFPATTDGKIPGVADIVAADVPYLEAFVSEVLRVSYVGPVAFRETLSDCDLMGYRIPAGTTILLVTGGPSHLVEDIYPQPNSGRCYSSGIKKKYWDTEVASLQQFSPERWLRADGTYDAIAGPSLPFSTGSRGCFGRKIALMELKFMVAMLVLSFEFPRLESPDILNLDCVPTEILLSILDHMGPAEHAAMALCNKTMLFKLGRASLNLPQQSAALRQLLLGLERDDYGRLHLESSVAFRTRPLFCGKCVLLHPPELSWLLPADPNGRDQVNPVARRPCGRHPNMRQNTHGIPSFPHLYTTMDLHKTTGDTRKADAAVKSLDYITVAFIPLQRCLSAFIYAEYRSCHTVEKNDTIRRSIINIWPDHSAMRIPLYPSDLLDALAHHPFYRQCCPHVTWQRAFPELFNGGPHEDPAFELFENGTWFQRMLMGYTSPDFTCKTCRTIYLYRIKHNGRWLQLHAIKNLGSGEDERDPKWLSHQLPEFGAADDRLYLSVTAAKNWARYKWVKISRKMSRN</sequence>
<feature type="transmembrane region" description="Helical" evidence="8">
    <location>
        <begin position="6"/>
        <end position="27"/>
    </location>
</feature>
<dbReference type="Gene3D" id="1.10.630.10">
    <property type="entry name" value="Cytochrome P450"/>
    <property type="match status" value="1"/>
</dbReference>
<dbReference type="InterPro" id="IPR017972">
    <property type="entry name" value="Cyt_P450_CS"/>
</dbReference>
<dbReference type="PRINTS" id="PR00385">
    <property type="entry name" value="P450"/>
</dbReference>
<dbReference type="InterPro" id="IPR001128">
    <property type="entry name" value="Cyt_P450"/>
</dbReference>
<dbReference type="PRINTS" id="PR00465">
    <property type="entry name" value="EP450IV"/>
</dbReference>
<dbReference type="Pfam" id="PF00067">
    <property type="entry name" value="p450"/>
    <property type="match status" value="2"/>
</dbReference>
<dbReference type="Proteomes" id="UP000639643">
    <property type="component" value="Unassembled WGS sequence"/>
</dbReference>
<proteinExistence type="inferred from homology"/>
<feature type="binding site" description="axial binding residue" evidence="7">
    <location>
        <position position="501"/>
    </location>
    <ligand>
        <name>heme</name>
        <dbReference type="ChEBI" id="CHEBI:30413"/>
    </ligand>
    <ligandPart>
        <name>Fe</name>
        <dbReference type="ChEBI" id="CHEBI:18248"/>
    </ligandPart>
</feature>
<dbReference type="GO" id="GO:0004497">
    <property type="term" value="F:monooxygenase activity"/>
    <property type="evidence" value="ECO:0007669"/>
    <property type="project" value="UniProtKB-KW"/>
</dbReference>
<dbReference type="PROSITE" id="PS00086">
    <property type="entry name" value="CYTOCHROME_P450"/>
    <property type="match status" value="1"/>
</dbReference>
<dbReference type="AlphaFoldDB" id="A0A8H6MWB2"/>
<name>A0A8H6MWB2_9PEZI</name>
<evidence type="ECO:0000256" key="1">
    <source>
        <dbReference type="ARBA" id="ARBA00001971"/>
    </source>
</evidence>
<dbReference type="GO" id="GO:0020037">
    <property type="term" value="F:heme binding"/>
    <property type="evidence" value="ECO:0007669"/>
    <property type="project" value="InterPro"/>
</dbReference>
<keyword evidence="4 7" id="KW-0479">Metal-binding</keyword>
<dbReference type="EMBL" id="WIGM01000849">
    <property type="protein sequence ID" value="KAF6810541.1"/>
    <property type="molecule type" value="Genomic_DNA"/>
</dbReference>
<evidence type="ECO:0000256" key="5">
    <source>
        <dbReference type="ARBA" id="ARBA00023004"/>
    </source>
</evidence>
<comment type="cofactor">
    <cofactor evidence="1 7">
        <name>heme</name>
        <dbReference type="ChEBI" id="CHEBI:30413"/>
    </cofactor>
</comment>
<organism evidence="9 10">
    <name type="scientific">Colletotrichum musicola</name>
    <dbReference type="NCBI Taxonomy" id="2175873"/>
    <lineage>
        <taxon>Eukaryota</taxon>
        <taxon>Fungi</taxon>
        <taxon>Dikarya</taxon>
        <taxon>Ascomycota</taxon>
        <taxon>Pezizomycotina</taxon>
        <taxon>Sordariomycetes</taxon>
        <taxon>Hypocreomycetidae</taxon>
        <taxon>Glomerellales</taxon>
        <taxon>Glomerellaceae</taxon>
        <taxon>Colletotrichum</taxon>
        <taxon>Colletotrichum orchidearum species complex</taxon>
    </lineage>
</organism>